<dbReference type="EMBL" id="CAJNOI010003776">
    <property type="protein sequence ID" value="CAF1529144.1"/>
    <property type="molecule type" value="Genomic_DNA"/>
</dbReference>
<dbReference type="AlphaFoldDB" id="A0A815V8A2"/>
<evidence type="ECO:0000313" key="3">
    <source>
        <dbReference type="Proteomes" id="UP000663832"/>
    </source>
</evidence>
<evidence type="ECO:0000313" key="2">
    <source>
        <dbReference type="EMBL" id="CAF1652931.1"/>
    </source>
</evidence>
<reference evidence="1" key="1">
    <citation type="submission" date="2021-02" db="EMBL/GenBank/DDBJ databases">
        <authorList>
            <person name="Nowell W R."/>
        </authorList>
    </citation>
    <scope>NUCLEOTIDE SEQUENCE</scope>
</reference>
<dbReference type="EMBL" id="CAJNOM010004139">
    <property type="protein sequence ID" value="CAF1652931.1"/>
    <property type="molecule type" value="Genomic_DNA"/>
</dbReference>
<name>A0A815V8A2_9BILA</name>
<dbReference type="Proteomes" id="UP000663877">
    <property type="component" value="Unassembled WGS sequence"/>
</dbReference>
<accession>A0A815V8A2</accession>
<protein>
    <submittedName>
        <fullName evidence="1">Uncharacterized protein</fullName>
    </submittedName>
</protein>
<dbReference type="Proteomes" id="UP000663832">
    <property type="component" value="Unassembled WGS sequence"/>
</dbReference>
<sequence>MKFYLNQFTKNSSLCHCKLSSNSNKDDSIDMNLYNDENIQKYIENKDSKLGEDILFLDSVNERFFMDISNKSITSPQIDNETDFNELFSLEDFPNDIFMNTNQCQSSNYEEILNMIDTPSSSNQQSINEQIYLKNNRLSVKKILHLSNSNKQITRNDLRSYFISSTKTILKPSRVPPYLNYAFIFHRTFKSSR</sequence>
<keyword evidence="3" id="KW-1185">Reference proteome</keyword>
<proteinExistence type="predicted"/>
<gene>
    <name evidence="1" type="ORF">BJG266_LOCUS44782</name>
    <name evidence="2" type="ORF">QVE165_LOCUS61746</name>
</gene>
<organism evidence="1 4">
    <name type="scientific">Adineta steineri</name>
    <dbReference type="NCBI Taxonomy" id="433720"/>
    <lineage>
        <taxon>Eukaryota</taxon>
        <taxon>Metazoa</taxon>
        <taxon>Spiralia</taxon>
        <taxon>Gnathifera</taxon>
        <taxon>Rotifera</taxon>
        <taxon>Eurotatoria</taxon>
        <taxon>Bdelloidea</taxon>
        <taxon>Adinetida</taxon>
        <taxon>Adinetidae</taxon>
        <taxon>Adineta</taxon>
    </lineage>
</organism>
<evidence type="ECO:0000313" key="4">
    <source>
        <dbReference type="Proteomes" id="UP000663877"/>
    </source>
</evidence>
<comment type="caution">
    <text evidence="1">The sequence shown here is derived from an EMBL/GenBank/DDBJ whole genome shotgun (WGS) entry which is preliminary data.</text>
</comment>
<evidence type="ECO:0000313" key="1">
    <source>
        <dbReference type="EMBL" id="CAF1529144.1"/>
    </source>
</evidence>